<protein>
    <submittedName>
        <fullName evidence="1">Uncharacterized protein</fullName>
    </submittedName>
</protein>
<proteinExistence type="predicted"/>
<gene>
    <name evidence="1" type="ORF">B0T18DRAFT_485478</name>
</gene>
<keyword evidence="2" id="KW-1185">Reference proteome</keyword>
<reference evidence="1" key="1">
    <citation type="submission" date="2023-06" db="EMBL/GenBank/DDBJ databases">
        <title>Genome-scale phylogeny and comparative genomics of the fungal order Sordariales.</title>
        <authorList>
            <consortium name="Lawrence Berkeley National Laboratory"/>
            <person name="Hensen N."/>
            <person name="Bonometti L."/>
            <person name="Westerberg I."/>
            <person name="Brannstrom I.O."/>
            <person name="Guillou S."/>
            <person name="Cros-Aarteil S."/>
            <person name="Calhoun S."/>
            <person name="Haridas S."/>
            <person name="Kuo A."/>
            <person name="Mondo S."/>
            <person name="Pangilinan J."/>
            <person name="Riley R."/>
            <person name="LaButti K."/>
            <person name="Andreopoulos B."/>
            <person name="Lipzen A."/>
            <person name="Chen C."/>
            <person name="Yanf M."/>
            <person name="Daum C."/>
            <person name="Ng V."/>
            <person name="Clum A."/>
            <person name="Steindorff A."/>
            <person name="Ohm R."/>
            <person name="Martin F."/>
            <person name="Silar P."/>
            <person name="Natvig D."/>
            <person name="Lalanne C."/>
            <person name="Gautier V."/>
            <person name="Ament-velasquez S.L."/>
            <person name="Kruys A."/>
            <person name="Hutchinson M.I."/>
            <person name="Powell A.J."/>
            <person name="Barry K."/>
            <person name="Miller A.N."/>
            <person name="Grigoriev I.V."/>
            <person name="Debuchy R."/>
            <person name="Gladieux P."/>
            <person name="Thoren M.H."/>
            <person name="Johannesson H."/>
        </authorList>
    </citation>
    <scope>NUCLEOTIDE SEQUENCE</scope>
    <source>
        <strain evidence="1">SMH3187-1</strain>
    </source>
</reference>
<dbReference type="Proteomes" id="UP001172155">
    <property type="component" value="Unassembled WGS sequence"/>
</dbReference>
<organism evidence="1 2">
    <name type="scientific">Schizothecium vesticola</name>
    <dbReference type="NCBI Taxonomy" id="314040"/>
    <lineage>
        <taxon>Eukaryota</taxon>
        <taxon>Fungi</taxon>
        <taxon>Dikarya</taxon>
        <taxon>Ascomycota</taxon>
        <taxon>Pezizomycotina</taxon>
        <taxon>Sordariomycetes</taxon>
        <taxon>Sordariomycetidae</taxon>
        <taxon>Sordariales</taxon>
        <taxon>Schizotheciaceae</taxon>
        <taxon>Schizothecium</taxon>
    </lineage>
</organism>
<dbReference type="AlphaFoldDB" id="A0AA40K950"/>
<sequence>MYPDISVSIGPDTRYTLGKTRLTNHSIWVPPQYPDAVDIEAKANRPPPPPPLPIYCIAMSPNDSSPLNPYYKQDLQLVCRINGCELAFGESFKDAGALHLHLASPEHKKLNAETPPPAMEMAFEHIPTMEIHFLPPPSDENQYVRSSPGGRIRTTPNSRTIHLWTWKRRGGIAIVKTKGPGKR</sequence>
<comment type="caution">
    <text evidence="1">The sequence shown here is derived from an EMBL/GenBank/DDBJ whole genome shotgun (WGS) entry which is preliminary data.</text>
</comment>
<accession>A0AA40K950</accession>
<dbReference type="EMBL" id="JAUKUD010000002">
    <property type="protein sequence ID" value="KAK0750704.1"/>
    <property type="molecule type" value="Genomic_DNA"/>
</dbReference>
<name>A0AA40K950_9PEZI</name>
<evidence type="ECO:0000313" key="1">
    <source>
        <dbReference type="EMBL" id="KAK0750704.1"/>
    </source>
</evidence>
<evidence type="ECO:0000313" key="2">
    <source>
        <dbReference type="Proteomes" id="UP001172155"/>
    </source>
</evidence>